<dbReference type="GO" id="GO:0020037">
    <property type="term" value="F:heme binding"/>
    <property type="evidence" value="ECO:0007669"/>
    <property type="project" value="InterPro"/>
</dbReference>
<evidence type="ECO:0000313" key="8">
    <source>
        <dbReference type="EMBL" id="KIF83981.1"/>
    </source>
</evidence>
<dbReference type="InterPro" id="IPR009056">
    <property type="entry name" value="Cyt_c-like_dom"/>
</dbReference>
<feature type="binding site" description="axial binding residue" evidence="5">
    <location>
        <position position="79"/>
    </location>
    <ligand>
        <name>heme c</name>
        <dbReference type="ChEBI" id="CHEBI:61717"/>
        <label>1</label>
    </ligand>
    <ligandPart>
        <name>Fe</name>
        <dbReference type="ChEBI" id="CHEBI:18248"/>
    </ligandPart>
</feature>
<dbReference type="InterPro" id="IPR050597">
    <property type="entry name" value="Cytochrome_c_Oxidase_Subunit"/>
</dbReference>
<feature type="chain" id="PRO_5002158891" evidence="6">
    <location>
        <begin position="22"/>
        <end position="232"/>
    </location>
</feature>
<dbReference type="Proteomes" id="UP000031572">
    <property type="component" value="Unassembled WGS sequence"/>
</dbReference>
<proteinExistence type="predicted"/>
<keyword evidence="3 5" id="KW-0408">Iron</keyword>
<feature type="binding site" description="axial binding residue" evidence="5">
    <location>
        <position position="38"/>
    </location>
    <ligand>
        <name>heme c</name>
        <dbReference type="ChEBI" id="CHEBI:61717"/>
        <label>1</label>
    </ligand>
    <ligandPart>
        <name>Fe</name>
        <dbReference type="ChEBI" id="CHEBI:18248"/>
    </ligandPart>
</feature>
<evidence type="ECO:0000256" key="5">
    <source>
        <dbReference type="PIRSR" id="PIRSR000005-2"/>
    </source>
</evidence>
<feature type="domain" description="Cytochrome c" evidence="7">
    <location>
        <begin position="9"/>
        <end position="102"/>
    </location>
</feature>
<keyword evidence="6" id="KW-0732">Signal</keyword>
<name>A0A0C2C0Z1_9BURK</name>
<dbReference type="Pfam" id="PF00034">
    <property type="entry name" value="Cytochrom_C"/>
    <property type="match status" value="1"/>
</dbReference>
<keyword evidence="2 5" id="KW-0479">Metal-binding</keyword>
<dbReference type="PANTHER" id="PTHR33751">
    <property type="entry name" value="CBB3-TYPE CYTOCHROME C OXIDASE SUBUNIT FIXP"/>
    <property type="match status" value="1"/>
</dbReference>
<feature type="binding site" description="covalent" evidence="4">
    <location>
        <position position="34"/>
    </location>
    <ligand>
        <name>heme c</name>
        <dbReference type="ChEBI" id="CHEBI:61717"/>
        <label>1</label>
    </ligand>
</feature>
<dbReference type="SUPFAM" id="SSF46626">
    <property type="entry name" value="Cytochrome c"/>
    <property type="match status" value="2"/>
</dbReference>
<evidence type="ECO:0000256" key="2">
    <source>
        <dbReference type="ARBA" id="ARBA00022723"/>
    </source>
</evidence>
<dbReference type="PROSITE" id="PS51007">
    <property type="entry name" value="CYTC"/>
    <property type="match status" value="2"/>
</dbReference>
<feature type="binding site" description="axial binding residue" evidence="5">
    <location>
        <position position="183"/>
    </location>
    <ligand>
        <name>heme c</name>
        <dbReference type="ChEBI" id="CHEBI:61717"/>
        <label>2</label>
    </ligand>
    <ligandPart>
        <name>Fe</name>
        <dbReference type="ChEBI" id="CHEBI:18248"/>
    </ligandPart>
</feature>
<evidence type="ECO:0000313" key="9">
    <source>
        <dbReference type="Proteomes" id="UP000031572"/>
    </source>
</evidence>
<dbReference type="EMBL" id="JWJG01000028">
    <property type="protein sequence ID" value="KIF83981.1"/>
    <property type="molecule type" value="Genomic_DNA"/>
</dbReference>
<protein>
    <submittedName>
        <fullName evidence="8">Cytochrome C553</fullName>
    </submittedName>
</protein>
<feature type="binding site" description="covalent" evidence="4">
    <location>
        <position position="137"/>
    </location>
    <ligand>
        <name>heme c</name>
        <dbReference type="ChEBI" id="CHEBI:61717"/>
        <label>2</label>
    </ligand>
</feature>
<feature type="binding site" description="covalent" evidence="4">
    <location>
        <position position="37"/>
    </location>
    <ligand>
        <name>heme c</name>
        <dbReference type="ChEBI" id="CHEBI:61717"/>
        <label>1</label>
    </ligand>
</feature>
<evidence type="ECO:0000256" key="6">
    <source>
        <dbReference type="SAM" id="SignalP"/>
    </source>
</evidence>
<dbReference type="PANTHER" id="PTHR33751:SF11">
    <property type="entry name" value="BLL4483 PROTEIN"/>
    <property type="match status" value="1"/>
</dbReference>
<dbReference type="GO" id="GO:0005506">
    <property type="term" value="F:iron ion binding"/>
    <property type="evidence" value="ECO:0007669"/>
    <property type="project" value="InterPro"/>
</dbReference>
<dbReference type="InterPro" id="IPR036909">
    <property type="entry name" value="Cyt_c-like_dom_sf"/>
</dbReference>
<comment type="caution">
    <text evidence="8">The sequence shown here is derived from an EMBL/GenBank/DDBJ whole genome shotgun (WGS) entry which is preliminary data.</text>
</comment>
<feature type="domain" description="Cytochrome c" evidence="7">
    <location>
        <begin position="123"/>
        <end position="206"/>
    </location>
</feature>
<organism evidence="8 9">
    <name type="scientific">Noviherbaspirillum autotrophicum</name>
    <dbReference type="NCBI Taxonomy" id="709839"/>
    <lineage>
        <taxon>Bacteria</taxon>
        <taxon>Pseudomonadati</taxon>
        <taxon>Pseudomonadota</taxon>
        <taxon>Betaproteobacteria</taxon>
        <taxon>Burkholderiales</taxon>
        <taxon>Oxalobacteraceae</taxon>
        <taxon>Noviherbaspirillum</taxon>
    </lineage>
</organism>
<dbReference type="GO" id="GO:0042597">
    <property type="term" value="C:periplasmic space"/>
    <property type="evidence" value="ECO:0007669"/>
    <property type="project" value="InterPro"/>
</dbReference>
<sequence length="232" mass="24558">MAGRFLASLVLASGAAAAQQAADPTAIGKRVAPCMACHGKEGRAARDGYYPRIAGKPAGYLHHQLLNFRDGRRRQYPLMAYMVQHLSDAYLEEMANYFAAQEVPYPPPPTLDVSPTVLEKGRALAMSGDASRKIPACVACHGKALTGVAPFIPGLLGIPRDYINAQFGAWRSGARRAMAPDCMGQIARQLSPEDISAVSAWLATRQVPAKAAPALALPAPLPVACGSVPEAR</sequence>
<evidence type="ECO:0000256" key="4">
    <source>
        <dbReference type="PIRSR" id="PIRSR000005-1"/>
    </source>
</evidence>
<keyword evidence="1 4" id="KW-0349">Heme</keyword>
<evidence type="ECO:0000256" key="1">
    <source>
        <dbReference type="ARBA" id="ARBA00022617"/>
    </source>
</evidence>
<accession>A0A0C2C0Z1</accession>
<gene>
    <name evidence="8" type="ORF">TSA66_24300</name>
</gene>
<dbReference type="PIRSF" id="PIRSF000005">
    <property type="entry name" value="Cytochrome_c4"/>
    <property type="match status" value="1"/>
</dbReference>
<comment type="PTM">
    <text evidence="4">Binds 2 heme c groups covalently per subunit.</text>
</comment>
<feature type="binding site" description="axial binding residue" evidence="5">
    <location>
        <position position="141"/>
    </location>
    <ligand>
        <name>heme c</name>
        <dbReference type="ChEBI" id="CHEBI:61717"/>
        <label>2</label>
    </ligand>
    <ligandPart>
        <name>Fe</name>
        <dbReference type="ChEBI" id="CHEBI:18248"/>
    </ligandPart>
</feature>
<dbReference type="STRING" id="709839.TSA66_24300"/>
<evidence type="ECO:0000256" key="3">
    <source>
        <dbReference type="ARBA" id="ARBA00023004"/>
    </source>
</evidence>
<reference evidence="8 9" key="1">
    <citation type="submission" date="2014-12" db="EMBL/GenBank/DDBJ databases">
        <title>Denitrispirillum autotrophicum gen. nov., sp. nov., Denitrifying, Facultatively Autotrophic Bacteria Isolated from Rice Paddy Soil.</title>
        <authorList>
            <person name="Ishii S."/>
            <person name="Ashida N."/>
            <person name="Ohno H."/>
            <person name="Otsuka S."/>
            <person name="Yokota A."/>
            <person name="Senoo K."/>
        </authorList>
    </citation>
    <scope>NUCLEOTIDE SEQUENCE [LARGE SCALE GENOMIC DNA]</scope>
    <source>
        <strain evidence="8 9">TSA66</strain>
    </source>
</reference>
<dbReference type="GO" id="GO:0009055">
    <property type="term" value="F:electron transfer activity"/>
    <property type="evidence" value="ECO:0007669"/>
    <property type="project" value="InterPro"/>
</dbReference>
<dbReference type="AlphaFoldDB" id="A0A0C2C0Z1"/>
<keyword evidence="9" id="KW-1185">Reference proteome</keyword>
<feature type="binding site" description="covalent" evidence="4">
    <location>
        <position position="140"/>
    </location>
    <ligand>
        <name>heme c</name>
        <dbReference type="ChEBI" id="CHEBI:61717"/>
        <label>2</label>
    </ligand>
</feature>
<evidence type="ECO:0000259" key="7">
    <source>
        <dbReference type="PROSITE" id="PS51007"/>
    </source>
</evidence>
<feature type="signal peptide" evidence="6">
    <location>
        <begin position="1"/>
        <end position="21"/>
    </location>
</feature>
<dbReference type="InterPro" id="IPR024167">
    <property type="entry name" value="Cytochrome_c4-like"/>
</dbReference>
<dbReference type="Gene3D" id="1.10.760.10">
    <property type="entry name" value="Cytochrome c-like domain"/>
    <property type="match status" value="2"/>
</dbReference>